<dbReference type="EMBL" id="CP058214">
    <property type="protein sequence ID" value="QPC41644.1"/>
    <property type="molecule type" value="Genomic_DNA"/>
</dbReference>
<dbReference type="SMART" id="SM00490">
    <property type="entry name" value="HELICc"/>
    <property type="match status" value="1"/>
</dbReference>
<dbReference type="GO" id="GO:0006281">
    <property type="term" value="P:DNA repair"/>
    <property type="evidence" value="ECO:0007669"/>
    <property type="project" value="UniProtKB-KW"/>
</dbReference>
<protein>
    <submittedName>
        <fullName evidence="10">ATP-dependent DNA helicase RecG</fullName>
    </submittedName>
</protein>
<evidence type="ECO:0000313" key="11">
    <source>
        <dbReference type="Proteomes" id="UP000593594"/>
    </source>
</evidence>
<dbReference type="InterPro" id="IPR014001">
    <property type="entry name" value="Helicase_ATP-bd"/>
</dbReference>
<reference evidence="10 11" key="1">
    <citation type="submission" date="2020-06" db="EMBL/GenBank/DDBJ databases">
        <title>Genome sequence of 2 isolates from Red Sea Mangroves.</title>
        <authorList>
            <person name="Sefrji F."/>
            <person name="Michoud G."/>
            <person name="Merlino G."/>
            <person name="Daffonchio D."/>
        </authorList>
    </citation>
    <scope>NUCLEOTIDE SEQUENCE [LARGE SCALE GENOMIC DNA]</scope>
    <source>
        <strain evidence="10 11">R1DC25</strain>
    </source>
</reference>
<evidence type="ECO:0000313" key="10">
    <source>
        <dbReference type="EMBL" id="QPC41644.1"/>
    </source>
</evidence>
<evidence type="ECO:0000256" key="3">
    <source>
        <dbReference type="ARBA" id="ARBA00022801"/>
    </source>
</evidence>
<evidence type="ECO:0000259" key="8">
    <source>
        <dbReference type="PROSITE" id="PS51192"/>
    </source>
</evidence>
<dbReference type="KEGG" id="kmn:HW532_02230"/>
<dbReference type="GO" id="GO:0003678">
    <property type="term" value="F:DNA helicase activity"/>
    <property type="evidence" value="ECO:0007669"/>
    <property type="project" value="TreeGrafter"/>
</dbReference>
<evidence type="ECO:0000256" key="1">
    <source>
        <dbReference type="ARBA" id="ARBA00022741"/>
    </source>
</evidence>
<feature type="domain" description="Helicase C-terminal" evidence="9">
    <location>
        <begin position="476"/>
        <end position="628"/>
    </location>
</feature>
<keyword evidence="6" id="KW-0238">DNA-binding</keyword>
<dbReference type="InterPro" id="IPR045562">
    <property type="entry name" value="RecG_dom3_C"/>
</dbReference>
<dbReference type="SMART" id="SM00487">
    <property type="entry name" value="DEXDc"/>
    <property type="match status" value="1"/>
</dbReference>
<dbReference type="PANTHER" id="PTHR47964:SF1">
    <property type="entry name" value="ATP-DEPENDENT DNA HELICASE HOMOLOG RECG, CHLOROPLASTIC"/>
    <property type="match status" value="1"/>
</dbReference>
<feature type="domain" description="Helicase ATP-binding" evidence="8">
    <location>
        <begin position="288"/>
        <end position="450"/>
    </location>
</feature>
<dbReference type="Pfam" id="PF00271">
    <property type="entry name" value="Helicase_C"/>
    <property type="match status" value="1"/>
</dbReference>
<dbReference type="Pfam" id="PF19833">
    <property type="entry name" value="RecG_dom3_C"/>
    <property type="match status" value="1"/>
</dbReference>
<dbReference type="NCBIfam" id="NF008168">
    <property type="entry name" value="PRK10917.2-2"/>
    <property type="match status" value="1"/>
</dbReference>
<dbReference type="InterPro" id="IPR047112">
    <property type="entry name" value="RecG/Mfd"/>
</dbReference>
<dbReference type="Proteomes" id="UP000593594">
    <property type="component" value="Chromosome"/>
</dbReference>
<sequence>MRPGLLNPLFASASSLRGVGGKLERTLAKLVRTNGHGADGARVVDLLWHLPSGVIDRSRRPAISALPEEGVVTVEVTVARHVPPPSRRAPYRVECTDETGVLTLVFFHPHVDYLLRILPVGEKRYVSGDVDWFSGTPQIVHPDYVVAPDEFAELPLVEPVYPMTAGLSPKVLRKAIHGALEVVPELTEWQDAHWLERQGWPGFNAALAAVHEPGGEADLLPSAPARARLAYDELLANQLALALVRRRLKKAAGRSVSGDGHLRAKVAAALPYSLTGAQEGAIADILRDMAAGERMLRLLQGDVGSGKTAVALIALAAAVEAGTQGAFMAPTEILARQHLDTLRPICEAAGMTVEVLTGREGGKARAGVLDRLASGETQIAIGTHALFQDDVAFADLGLVVIDEQHRFGVHQRLALQNKAAAGADMLVMTATPIPRTLSLTLYGDMDVSRLTEKPAGRQPVETRALPFERVGAVMEGLRRAIDGGARAYWVCPLVEESDKSELMAVEARYAALSELFPGRVGLVHGRMKGPEKDEVMARFQSGDIAILVATTVIEVGVNVPEATIMVIENAERFGLSQLHQLRGRVGRGTERSSCVLLYQGPLGETAAARLKIMRDTEDGFVIAEEDLRLRGAGELLGTRQSGMPTFKVASLELHGDLLAAARDDAGLILSRDPELSNARGEALRTLLYLFERDEAVRTLKAG</sequence>
<dbReference type="NCBIfam" id="NF008164">
    <property type="entry name" value="PRK10917.1-2"/>
    <property type="match status" value="1"/>
</dbReference>
<evidence type="ECO:0000259" key="9">
    <source>
        <dbReference type="PROSITE" id="PS51194"/>
    </source>
</evidence>
<dbReference type="Gene3D" id="3.40.50.300">
    <property type="entry name" value="P-loop containing nucleotide triphosphate hydrolases"/>
    <property type="match status" value="2"/>
</dbReference>
<dbReference type="AlphaFoldDB" id="A0A7S8C1H0"/>
<keyword evidence="11" id="KW-1185">Reference proteome</keyword>
<dbReference type="RefSeq" id="WP_213162864.1">
    <property type="nucleotide sequence ID" value="NZ_CP058214.1"/>
</dbReference>
<dbReference type="InterPro" id="IPR012340">
    <property type="entry name" value="NA-bd_OB-fold"/>
</dbReference>
<dbReference type="PROSITE" id="PS51192">
    <property type="entry name" value="HELICASE_ATP_BIND_1"/>
    <property type="match status" value="1"/>
</dbReference>
<dbReference type="InterPro" id="IPR011545">
    <property type="entry name" value="DEAD/DEAH_box_helicase_dom"/>
</dbReference>
<dbReference type="Gene3D" id="2.40.50.140">
    <property type="entry name" value="Nucleic acid-binding proteins"/>
    <property type="match status" value="1"/>
</dbReference>
<dbReference type="PROSITE" id="PS51194">
    <property type="entry name" value="HELICASE_CTER"/>
    <property type="match status" value="1"/>
</dbReference>
<evidence type="ECO:0000256" key="7">
    <source>
        <dbReference type="ARBA" id="ARBA00023204"/>
    </source>
</evidence>
<keyword evidence="2" id="KW-0227">DNA damage</keyword>
<proteinExistence type="predicted"/>
<dbReference type="GO" id="GO:0016787">
    <property type="term" value="F:hydrolase activity"/>
    <property type="evidence" value="ECO:0007669"/>
    <property type="project" value="UniProtKB-KW"/>
</dbReference>
<dbReference type="CDD" id="cd04488">
    <property type="entry name" value="RecG_wedge_OBF"/>
    <property type="match status" value="1"/>
</dbReference>
<dbReference type="PANTHER" id="PTHR47964">
    <property type="entry name" value="ATP-DEPENDENT DNA HELICASE HOMOLOG RECG, CHLOROPLASTIC"/>
    <property type="match status" value="1"/>
</dbReference>
<evidence type="ECO:0000256" key="5">
    <source>
        <dbReference type="ARBA" id="ARBA00022840"/>
    </source>
</evidence>
<keyword evidence="3" id="KW-0378">Hydrolase</keyword>
<dbReference type="InterPro" id="IPR001650">
    <property type="entry name" value="Helicase_C-like"/>
</dbReference>
<organism evidence="10 11">
    <name type="scientific">Kaustia mangrovi</name>
    <dbReference type="NCBI Taxonomy" id="2593653"/>
    <lineage>
        <taxon>Bacteria</taxon>
        <taxon>Pseudomonadati</taxon>
        <taxon>Pseudomonadota</taxon>
        <taxon>Alphaproteobacteria</taxon>
        <taxon>Hyphomicrobiales</taxon>
        <taxon>Parvibaculaceae</taxon>
        <taxon>Kaustia</taxon>
    </lineage>
</organism>
<evidence type="ECO:0000256" key="2">
    <source>
        <dbReference type="ARBA" id="ARBA00022763"/>
    </source>
</evidence>
<dbReference type="InterPro" id="IPR027417">
    <property type="entry name" value="P-loop_NTPase"/>
</dbReference>
<name>A0A7S8C1H0_9HYPH</name>
<keyword evidence="1" id="KW-0547">Nucleotide-binding</keyword>
<dbReference type="SUPFAM" id="SSF50249">
    <property type="entry name" value="Nucleic acid-binding proteins"/>
    <property type="match status" value="1"/>
</dbReference>
<dbReference type="SUPFAM" id="SSF52540">
    <property type="entry name" value="P-loop containing nucleoside triphosphate hydrolases"/>
    <property type="match status" value="2"/>
</dbReference>
<accession>A0A7S8C1H0</accession>
<dbReference type="GO" id="GO:0005524">
    <property type="term" value="F:ATP binding"/>
    <property type="evidence" value="ECO:0007669"/>
    <property type="project" value="UniProtKB-KW"/>
</dbReference>
<gene>
    <name evidence="10" type="primary">recG</name>
    <name evidence="10" type="ORF">HW532_02230</name>
</gene>
<keyword evidence="7" id="KW-0234">DNA repair</keyword>
<dbReference type="Pfam" id="PF00270">
    <property type="entry name" value="DEAD"/>
    <property type="match status" value="1"/>
</dbReference>
<evidence type="ECO:0000256" key="4">
    <source>
        <dbReference type="ARBA" id="ARBA00022806"/>
    </source>
</evidence>
<evidence type="ECO:0000256" key="6">
    <source>
        <dbReference type="ARBA" id="ARBA00023125"/>
    </source>
</evidence>
<keyword evidence="5" id="KW-0067">ATP-binding</keyword>
<dbReference type="GO" id="GO:0003677">
    <property type="term" value="F:DNA binding"/>
    <property type="evidence" value="ECO:0007669"/>
    <property type="project" value="UniProtKB-KW"/>
</dbReference>
<keyword evidence="4 10" id="KW-0347">Helicase</keyword>